<dbReference type="GO" id="GO:0046872">
    <property type="term" value="F:metal ion binding"/>
    <property type="evidence" value="ECO:0007669"/>
    <property type="project" value="UniProtKB-KW"/>
</dbReference>
<dbReference type="AlphaFoldDB" id="A0A1V4B129"/>
<accession>A0A1V4B129</accession>
<dbReference type="GO" id="GO:0007165">
    <property type="term" value="P:signal transduction"/>
    <property type="evidence" value="ECO:0007669"/>
    <property type="project" value="TreeGrafter"/>
</dbReference>
<dbReference type="SUPFAM" id="SSF56655">
    <property type="entry name" value="Carbohydrate phosphatase"/>
    <property type="match status" value="1"/>
</dbReference>
<evidence type="ECO:0000313" key="11">
    <source>
        <dbReference type="Proteomes" id="UP000254329"/>
    </source>
</evidence>
<dbReference type="FunFam" id="3.30.540.10:FF:000003">
    <property type="entry name" value="Inositol-1-monophosphatase"/>
    <property type="match status" value="1"/>
</dbReference>
<keyword evidence="6" id="KW-0805">Transcription regulation</keyword>
<keyword evidence="4 8" id="KW-0479">Metal-binding</keyword>
<comment type="similarity">
    <text evidence="3 9">Belongs to the inositol monophosphatase superfamily.</text>
</comment>
<proteinExistence type="inferred from homology"/>
<feature type="binding site" evidence="8">
    <location>
        <position position="91"/>
    </location>
    <ligand>
        <name>Mg(2+)</name>
        <dbReference type="ChEBI" id="CHEBI:18420"/>
        <label>1</label>
        <note>catalytic</note>
    </ligand>
</feature>
<dbReference type="GO" id="GO:0008934">
    <property type="term" value="F:inositol monophosphate 1-phosphatase activity"/>
    <property type="evidence" value="ECO:0007669"/>
    <property type="project" value="InterPro"/>
</dbReference>
<dbReference type="Proteomes" id="UP000254329">
    <property type="component" value="Unassembled WGS sequence"/>
</dbReference>
<evidence type="ECO:0000256" key="9">
    <source>
        <dbReference type="RuleBase" id="RU364068"/>
    </source>
</evidence>
<evidence type="ECO:0000256" key="8">
    <source>
        <dbReference type="PIRSR" id="PIRSR600760-2"/>
    </source>
</evidence>
<evidence type="ECO:0000256" key="5">
    <source>
        <dbReference type="ARBA" id="ARBA00022801"/>
    </source>
</evidence>
<dbReference type="STRING" id="733.B0186_06395"/>
<dbReference type="InterPro" id="IPR020583">
    <property type="entry name" value="Inositol_monoP_metal-BS"/>
</dbReference>
<dbReference type="PANTHER" id="PTHR20854:SF4">
    <property type="entry name" value="INOSITOL-1-MONOPHOSPHATASE-RELATED"/>
    <property type="match status" value="1"/>
</dbReference>
<comment type="cofactor">
    <cofactor evidence="2 8 9">
        <name>Mg(2+)</name>
        <dbReference type="ChEBI" id="CHEBI:18420"/>
    </cofactor>
</comment>
<organism evidence="10 11">
    <name type="scientific">Canicola haemoglobinophilus</name>
    <dbReference type="NCBI Taxonomy" id="733"/>
    <lineage>
        <taxon>Bacteria</taxon>
        <taxon>Pseudomonadati</taxon>
        <taxon>Pseudomonadota</taxon>
        <taxon>Gammaproteobacteria</taxon>
        <taxon>Pasteurellales</taxon>
        <taxon>Pasteurellaceae</taxon>
        <taxon>Canicola</taxon>
    </lineage>
</organism>
<evidence type="ECO:0000256" key="3">
    <source>
        <dbReference type="ARBA" id="ARBA00009759"/>
    </source>
</evidence>
<evidence type="ECO:0000313" key="10">
    <source>
        <dbReference type="EMBL" id="STO59506.1"/>
    </source>
</evidence>
<protein>
    <recommendedName>
        <fullName evidence="9">Inositol-1-monophosphatase</fullName>
        <ecNumber evidence="9">3.1.3.25</ecNumber>
    </recommendedName>
</protein>
<dbReference type="InterPro" id="IPR033942">
    <property type="entry name" value="IMPase"/>
</dbReference>
<evidence type="ECO:0000256" key="7">
    <source>
        <dbReference type="ARBA" id="ARBA00022842"/>
    </source>
</evidence>
<keyword evidence="6" id="KW-0889">Transcription antitermination</keyword>
<comment type="catalytic activity">
    <reaction evidence="1 9">
        <text>a myo-inositol phosphate + H2O = myo-inositol + phosphate</text>
        <dbReference type="Rhea" id="RHEA:24056"/>
        <dbReference type="ChEBI" id="CHEBI:15377"/>
        <dbReference type="ChEBI" id="CHEBI:17268"/>
        <dbReference type="ChEBI" id="CHEBI:43474"/>
        <dbReference type="ChEBI" id="CHEBI:84139"/>
        <dbReference type="EC" id="3.1.3.25"/>
    </reaction>
</comment>
<dbReference type="EMBL" id="UGHF01000001">
    <property type="protein sequence ID" value="STO59506.1"/>
    <property type="molecule type" value="Genomic_DNA"/>
</dbReference>
<keyword evidence="5 9" id="KW-0378">Hydrolase</keyword>
<dbReference type="GO" id="GO:0006020">
    <property type="term" value="P:inositol metabolic process"/>
    <property type="evidence" value="ECO:0007669"/>
    <property type="project" value="TreeGrafter"/>
</dbReference>
<feature type="binding site" evidence="8">
    <location>
        <position position="215"/>
    </location>
    <ligand>
        <name>Mg(2+)</name>
        <dbReference type="ChEBI" id="CHEBI:18420"/>
        <label>1</label>
        <note>catalytic</note>
    </ligand>
</feature>
<dbReference type="Gene3D" id="3.40.190.80">
    <property type="match status" value="1"/>
</dbReference>
<evidence type="ECO:0000256" key="6">
    <source>
        <dbReference type="ARBA" id="ARBA00022814"/>
    </source>
</evidence>
<gene>
    <name evidence="10" type="primary">suhB_2</name>
    <name evidence="10" type="ORF">NCTC1659_00756</name>
</gene>
<dbReference type="PROSITE" id="PS00629">
    <property type="entry name" value="IMP_1"/>
    <property type="match status" value="1"/>
</dbReference>
<dbReference type="Gene3D" id="3.30.540.10">
    <property type="entry name" value="Fructose-1,6-Bisphosphatase, subunit A, domain 1"/>
    <property type="match status" value="1"/>
</dbReference>
<keyword evidence="7 8" id="KW-0460">Magnesium</keyword>
<dbReference type="GO" id="GO:0031564">
    <property type="term" value="P:transcription antitermination"/>
    <property type="evidence" value="ECO:0007669"/>
    <property type="project" value="UniProtKB-KW"/>
</dbReference>
<evidence type="ECO:0000256" key="1">
    <source>
        <dbReference type="ARBA" id="ARBA00001033"/>
    </source>
</evidence>
<keyword evidence="11" id="KW-1185">Reference proteome</keyword>
<dbReference type="Pfam" id="PF00459">
    <property type="entry name" value="Inositol_P"/>
    <property type="match status" value="1"/>
</dbReference>
<dbReference type="PRINTS" id="PR00377">
    <property type="entry name" value="IMPHPHTASES"/>
</dbReference>
<feature type="binding site" evidence="8">
    <location>
        <position position="92"/>
    </location>
    <ligand>
        <name>Mg(2+)</name>
        <dbReference type="ChEBI" id="CHEBI:18420"/>
        <label>1</label>
        <note>catalytic</note>
    </ligand>
</feature>
<dbReference type="EC" id="3.1.3.25" evidence="9"/>
<dbReference type="RefSeq" id="WP_078218538.1">
    <property type="nucleotide sequence ID" value="NZ_MUXZ01000017.1"/>
</dbReference>
<evidence type="ECO:0000256" key="4">
    <source>
        <dbReference type="ARBA" id="ARBA00022723"/>
    </source>
</evidence>
<dbReference type="PANTHER" id="PTHR20854">
    <property type="entry name" value="INOSITOL MONOPHOSPHATASE"/>
    <property type="match status" value="1"/>
</dbReference>
<keyword evidence="6" id="KW-0804">Transcription</keyword>
<feature type="binding site" evidence="8">
    <location>
        <position position="89"/>
    </location>
    <ligand>
        <name>Mg(2+)</name>
        <dbReference type="ChEBI" id="CHEBI:18420"/>
        <label>1</label>
        <note>catalytic</note>
    </ligand>
</feature>
<sequence>MKDEIKKRYLFSKELVKKVGEKALDFYLNRENLNIEFKKGEHQDLVSIADKTIENIIKSELKLNFPNDGFLGEESGFDNIEQEFCWVIDPIDGTSPFLYGLHAWCISIAVLYQDKIVSGVIFDPVHNELFHAMKDNGAFLNNKSISTANAISLKDGLMGLGVSHRVHPNSFTPVMQNILLEGGMFIRNGSAALMLAYIAAGRLIGYFEPHINSWDTFAGILLINEAGGMTNNFMENDGLLKGNYILAASSKEIFDKLNDIRNLAVK</sequence>
<evidence type="ECO:0000256" key="2">
    <source>
        <dbReference type="ARBA" id="ARBA00001946"/>
    </source>
</evidence>
<feature type="binding site" evidence="8">
    <location>
        <position position="73"/>
    </location>
    <ligand>
        <name>Mg(2+)</name>
        <dbReference type="ChEBI" id="CHEBI:18420"/>
        <label>1</label>
        <note>catalytic</note>
    </ligand>
</feature>
<name>A0A1V4B129_9PAST</name>
<reference evidence="10 11" key="1">
    <citation type="submission" date="2018-06" db="EMBL/GenBank/DDBJ databases">
        <authorList>
            <consortium name="Pathogen Informatics"/>
            <person name="Doyle S."/>
        </authorList>
    </citation>
    <scope>NUCLEOTIDE SEQUENCE [LARGE SCALE GENOMIC DNA]</scope>
    <source>
        <strain evidence="10 11">NCTC1659</strain>
    </source>
</reference>
<dbReference type="CDD" id="cd01639">
    <property type="entry name" value="IMPase"/>
    <property type="match status" value="1"/>
</dbReference>
<dbReference type="InterPro" id="IPR000760">
    <property type="entry name" value="Inositol_monophosphatase-like"/>
</dbReference>